<organism evidence="2 3">
    <name type="scientific">Fusobacterium canifelinum</name>
    <dbReference type="NCBI Taxonomy" id="285729"/>
    <lineage>
        <taxon>Bacteria</taxon>
        <taxon>Fusobacteriati</taxon>
        <taxon>Fusobacteriota</taxon>
        <taxon>Fusobacteriia</taxon>
        <taxon>Fusobacteriales</taxon>
        <taxon>Fusobacteriaceae</taxon>
        <taxon>Fusobacterium</taxon>
    </lineage>
</organism>
<evidence type="ECO:0000313" key="4">
    <source>
        <dbReference type="Proteomes" id="UP000595577"/>
    </source>
</evidence>
<dbReference type="EMBL" id="RQYY01000004">
    <property type="protein sequence ID" value="RRD27164.1"/>
    <property type="molecule type" value="Genomic_DNA"/>
</dbReference>
<accession>A0A3P1UYR3</accession>
<proteinExistence type="predicted"/>
<evidence type="ECO:0000313" key="2">
    <source>
        <dbReference type="EMBL" id="RRD27164.1"/>
    </source>
</evidence>
<evidence type="ECO:0000313" key="1">
    <source>
        <dbReference type="EMBL" id="QQB74430.1"/>
    </source>
</evidence>
<sequence length="153" mass="17075">MKKILLGLFLMLGVVSLALPSYVDGEKIKKAGYEIMESGDRGFRISKESNEDSTLILYYLDNSGKSSAKIMSETSVETAPKDLKFLSSTENKIAYINEFTSQKGYSAYSIVGKKTKLKNCYLVIFYFNAKKLSNTELAEVSESLLNEGESFLK</sequence>
<dbReference type="AlphaFoldDB" id="A0A3P1UYR3"/>
<dbReference type="OrthoDB" id="82239at2"/>
<gene>
    <name evidence="2" type="ORF">EII27_03960</name>
    <name evidence="1" type="ORF">I6H56_02890</name>
</gene>
<dbReference type="EMBL" id="CP066022">
    <property type="protein sequence ID" value="QQB74430.1"/>
    <property type="molecule type" value="Genomic_DNA"/>
</dbReference>
<reference evidence="2 3" key="1">
    <citation type="submission" date="2018-11" db="EMBL/GenBank/DDBJ databases">
        <title>Genomes From Bacteria Associated with the Canine Oral Cavity: a Test Case for Automated Genome-Based Taxonomic Assignment.</title>
        <authorList>
            <person name="Coil D.A."/>
            <person name="Jospin G."/>
            <person name="Darling A.E."/>
            <person name="Wallis C."/>
            <person name="Davis I.J."/>
            <person name="Harris S."/>
            <person name="Eisen J.A."/>
            <person name="Holcombe L.J."/>
            <person name="O'Flynn C."/>
        </authorList>
    </citation>
    <scope>NUCLEOTIDE SEQUENCE [LARGE SCALE GENOMIC DNA]</scope>
    <source>
        <strain evidence="2 3">OH4460_COT-188</strain>
    </source>
</reference>
<reference evidence="1 4" key="2">
    <citation type="submission" date="2020-12" db="EMBL/GenBank/DDBJ databases">
        <title>FDA dAtabase for Regulatory Grade micrObial Sequences (FDA-ARGOS): Supporting development and validation of Infectious Disease Dx tests.</title>
        <authorList>
            <person name="Sproer C."/>
            <person name="Gronow S."/>
            <person name="Severitt S."/>
            <person name="Schroder I."/>
            <person name="Tallon L."/>
            <person name="Sadzewicz L."/>
            <person name="Zhao X."/>
            <person name="Boylan J."/>
            <person name="Ott S."/>
            <person name="Bowen H."/>
            <person name="Vavikolanu K."/>
            <person name="Mehta A."/>
            <person name="Aluvathingal J."/>
            <person name="Nadendla S."/>
            <person name="Lowell S."/>
            <person name="Myers T."/>
            <person name="Yan Y."/>
            <person name="Sichtig H."/>
        </authorList>
    </citation>
    <scope>NUCLEOTIDE SEQUENCE [LARGE SCALE GENOMIC DNA]</scope>
    <source>
        <strain evidence="1 4">FDAARGOS_999</strain>
    </source>
</reference>
<dbReference type="RefSeq" id="WP_124795997.1">
    <property type="nucleotide sequence ID" value="NZ_CP066022.1"/>
</dbReference>
<evidence type="ECO:0000313" key="3">
    <source>
        <dbReference type="Proteomes" id="UP000281534"/>
    </source>
</evidence>
<dbReference type="Proteomes" id="UP000595577">
    <property type="component" value="Chromosome"/>
</dbReference>
<protein>
    <submittedName>
        <fullName evidence="2">Uncharacterized protein</fullName>
    </submittedName>
</protein>
<dbReference type="Proteomes" id="UP000281534">
    <property type="component" value="Unassembled WGS sequence"/>
</dbReference>
<name>A0A3P1UYR3_9FUSO</name>